<proteinExistence type="predicted"/>
<sequence length="115" mass="12827">MVTRTGLPSAREKPVSYEQFYFGKRSGDQTADLPFSLALLLSSGACWAFVVEAWCFLHCLFPLHQVPGDFCGRPRCSADRNLLPPALERVGAFTRMRSVALLSRMHAQRGDPSPR</sequence>
<accession>A0AAV7QAE6</accession>
<comment type="caution">
    <text evidence="1">The sequence shown here is derived from an EMBL/GenBank/DDBJ whole genome shotgun (WGS) entry which is preliminary data.</text>
</comment>
<reference evidence="1" key="1">
    <citation type="journal article" date="2022" name="bioRxiv">
        <title>Sequencing and chromosome-scale assembly of the giantPleurodeles waltlgenome.</title>
        <authorList>
            <person name="Brown T."/>
            <person name="Elewa A."/>
            <person name="Iarovenko S."/>
            <person name="Subramanian E."/>
            <person name="Araus A.J."/>
            <person name="Petzold A."/>
            <person name="Susuki M."/>
            <person name="Suzuki K.-i.T."/>
            <person name="Hayashi T."/>
            <person name="Toyoda A."/>
            <person name="Oliveira C."/>
            <person name="Osipova E."/>
            <person name="Leigh N.D."/>
            <person name="Simon A."/>
            <person name="Yun M.H."/>
        </authorList>
    </citation>
    <scope>NUCLEOTIDE SEQUENCE</scope>
    <source>
        <strain evidence="1">20211129_DDA</strain>
        <tissue evidence="1">Liver</tissue>
    </source>
</reference>
<dbReference type="EMBL" id="JANPWB010000010">
    <property type="protein sequence ID" value="KAJ1137532.1"/>
    <property type="molecule type" value="Genomic_DNA"/>
</dbReference>
<evidence type="ECO:0000313" key="1">
    <source>
        <dbReference type="EMBL" id="KAJ1137532.1"/>
    </source>
</evidence>
<organism evidence="1 2">
    <name type="scientific">Pleurodeles waltl</name>
    <name type="common">Iberian ribbed newt</name>
    <dbReference type="NCBI Taxonomy" id="8319"/>
    <lineage>
        <taxon>Eukaryota</taxon>
        <taxon>Metazoa</taxon>
        <taxon>Chordata</taxon>
        <taxon>Craniata</taxon>
        <taxon>Vertebrata</taxon>
        <taxon>Euteleostomi</taxon>
        <taxon>Amphibia</taxon>
        <taxon>Batrachia</taxon>
        <taxon>Caudata</taxon>
        <taxon>Salamandroidea</taxon>
        <taxon>Salamandridae</taxon>
        <taxon>Pleurodelinae</taxon>
        <taxon>Pleurodeles</taxon>
    </lineage>
</organism>
<evidence type="ECO:0000313" key="2">
    <source>
        <dbReference type="Proteomes" id="UP001066276"/>
    </source>
</evidence>
<name>A0AAV7QAE6_PLEWA</name>
<dbReference type="Proteomes" id="UP001066276">
    <property type="component" value="Chromosome 6"/>
</dbReference>
<gene>
    <name evidence="1" type="ORF">NDU88_003930</name>
</gene>
<keyword evidence="2" id="KW-1185">Reference proteome</keyword>
<protein>
    <submittedName>
        <fullName evidence="1">Uncharacterized protein</fullName>
    </submittedName>
</protein>
<dbReference type="AlphaFoldDB" id="A0AAV7QAE6"/>